<keyword evidence="1" id="KW-0833">Ubl conjugation pathway</keyword>
<dbReference type="GeneID" id="102720683"/>
<dbReference type="InterPro" id="IPR036047">
    <property type="entry name" value="F-box-like_dom_sf"/>
</dbReference>
<reference evidence="3" key="1">
    <citation type="submission" date="2013-04" db="UniProtKB">
        <authorList>
            <consortium name="EnsemblPlants"/>
        </authorList>
    </citation>
    <scope>IDENTIFICATION</scope>
</reference>
<evidence type="ECO:0000259" key="2">
    <source>
        <dbReference type="PROSITE" id="PS50181"/>
    </source>
</evidence>
<feature type="domain" description="F-box" evidence="2">
    <location>
        <begin position="1"/>
        <end position="44"/>
    </location>
</feature>
<dbReference type="InterPro" id="IPR001810">
    <property type="entry name" value="F-box_dom"/>
</dbReference>
<keyword evidence="1" id="KW-0539">Nucleus</keyword>
<dbReference type="Gene3D" id="1.20.1280.50">
    <property type="match status" value="1"/>
</dbReference>
<dbReference type="OrthoDB" id="3219396at2759"/>
<dbReference type="Gramene" id="OB02G35510.1">
    <property type="protein sequence ID" value="OB02G35510.1"/>
    <property type="gene ID" value="OB02G35510"/>
</dbReference>
<comment type="pathway">
    <text evidence="1">Protein modification; protein ubiquitination.</text>
</comment>
<dbReference type="SUPFAM" id="SSF81383">
    <property type="entry name" value="F-box domain"/>
    <property type="match status" value="1"/>
</dbReference>
<comment type="subunit">
    <text evidence="1">Component of the SCF-type E3 ligase complex.</text>
</comment>
<dbReference type="PANTHER" id="PTHR12874">
    <property type="entry name" value="F-BOX ONLY PROTEIN 48-RELATED"/>
    <property type="match status" value="1"/>
</dbReference>
<dbReference type="STRING" id="4533.J3LFY4"/>
<dbReference type="AlphaFoldDB" id="J3LFY4"/>
<comment type="subcellular location">
    <subcellularLocation>
        <location evidence="1">Nucleus</location>
    </subcellularLocation>
</comment>
<dbReference type="GO" id="GO:0016567">
    <property type="term" value="P:protein ubiquitination"/>
    <property type="evidence" value="ECO:0007669"/>
    <property type="project" value="UniProtKB-UniRule"/>
</dbReference>
<organism evidence="3">
    <name type="scientific">Oryza brachyantha</name>
    <name type="common">malo sina</name>
    <dbReference type="NCBI Taxonomy" id="4533"/>
    <lineage>
        <taxon>Eukaryota</taxon>
        <taxon>Viridiplantae</taxon>
        <taxon>Streptophyta</taxon>
        <taxon>Embryophyta</taxon>
        <taxon>Tracheophyta</taxon>
        <taxon>Spermatophyta</taxon>
        <taxon>Magnoliopsida</taxon>
        <taxon>Liliopsida</taxon>
        <taxon>Poales</taxon>
        <taxon>Poaceae</taxon>
        <taxon>BOP clade</taxon>
        <taxon>Oryzoideae</taxon>
        <taxon>Oryzeae</taxon>
        <taxon>Oryzinae</taxon>
        <taxon>Oryza</taxon>
    </lineage>
</organism>
<dbReference type="PANTHER" id="PTHR12874:SF26">
    <property type="entry name" value="F-BOX PROTEIN"/>
    <property type="match status" value="1"/>
</dbReference>
<dbReference type="Pfam" id="PF12937">
    <property type="entry name" value="F-box-like"/>
    <property type="match status" value="1"/>
</dbReference>
<dbReference type="GO" id="GO:0019005">
    <property type="term" value="C:SCF ubiquitin ligase complex"/>
    <property type="evidence" value="ECO:0007669"/>
    <property type="project" value="UniProtKB-UniRule"/>
</dbReference>
<evidence type="ECO:0000256" key="1">
    <source>
        <dbReference type="RuleBase" id="RU369085"/>
    </source>
</evidence>
<accession>J3LFY4</accession>
<gene>
    <name evidence="3" type="primary">LOC102720683</name>
</gene>
<proteinExistence type="predicted"/>
<dbReference type="GO" id="GO:0005737">
    <property type="term" value="C:cytoplasm"/>
    <property type="evidence" value="ECO:0007669"/>
    <property type="project" value="TreeGrafter"/>
</dbReference>
<protein>
    <recommendedName>
        <fullName evidence="1">F-box protein</fullName>
    </recommendedName>
</protein>
<sequence length="156" mass="17874">MDGLPAELCLKIFHLLDHRSLASAPRVCRKWNTLASDDELWRRLFKDRWGADAAAFYGPEPEGSKTWKDVFIVQNRCDRYGLGVKIVREGSDYYLIYQGEIQRYLGSRQHVSCDSKKDADARAQSAEDEQRQISDRILFFVGDLEAACADAKRVKV</sequence>
<dbReference type="EnsemblPlants" id="OB02G35510.1">
    <property type="protein sequence ID" value="OB02G35510.1"/>
    <property type="gene ID" value="OB02G35510"/>
</dbReference>
<dbReference type="eggNOG" id="ENOG502RZ5J">
    <property type="taxonomic scope" value="Eukaryota"/>
</dbReference>
<dbReference type="SMART" id="SM00256">
    <property type="entry name" value="FBOX"/>
    <property type="match status" value="1"/>
</dbReference>
<comment type="function">
    <text evidence="1">Acts as a component of a SCF E3 ubiquitin ligase complexes.</text>
</comment>
<evidence type="ECO:0000313" key="3">
    <source>
        <dbReference type="EnsemblPlants" id="OB02G35510.1"/>
    </source>
</evidence>
<dbReference type="RefSeq" id="XP_006648945.1">
    <property type="nucleotide sequence ID" value="XM_006648882.2"/>
</dbReference>
<evidence type="ECO:0000313" key="4">
    <source>
        <dbReference type="Proteomes" id="UP000006038"/>
    </source>
</evidence>
<dbReference type="Proteomes" id="UP000006038">
    <property type="component" value="Unassembled WGS sequence"/>
</dbReference>
<dbReference type="HOGENOM" id="CLU_144441_0_0_1"/>
<name>J3LFY4_ORYBR</name>
<dbReference type="GO" id="GO:0031146">
    <property type="term" value="P:SCF-dependent proteasomal ubiquitin-dependent protein catabolic process"/>
    <property type="evidence" value="ECO:0007669"/>
    <property type="project" value="UniProtKB-UniRule"/>
</dbReference>
<keyword evidence="4" id="KW-1185">Reference proteome</keyword>
<dbReference type="OMA" id="WCDLFIE"/>
<dbReference type="KEGG" id="obr:102720683"/>
<dbReference type="GO" id="GO:0005634">
    <property type="term" value="C:nucleus"/>
    <property type="evidence" value="ECO:0007669"/>
    <property type="project" value="UniProtKB-SubCell"/>
</dbReference>
<dbReference type="PROSITE" id="PS50181">
    <property type="entry name" value="FBOX"/>
    <property type="match status" value="1"/>
</dbReference>